<sequence length="120" mass="12856">MYSRVTSLMLVLGLSIASAASAFAQQAQVPPPSPREAIERSKEAAAERARAMGPELKALRDEMTAQVGELRALVDKKVDEAGHKAMTYAIWAAVGFFALMVLASVLGGVIVALLFRRNRA</sequence>
<protein>
    <submittedName>
        <fullName evidence="3">Uncharacterized protein</fullName>
    </submittedName>
</protein>
<keyword evidence="2" id="KW-0732">Signal</keyword>
<keyword evidence="1" id="KW-0812">Transmembrane</keyword>
<dbReference type="Proteomes" id="UP000727907">
    <property type="component" value="Unassembled WGS sequence"/>
</dbReference>
<proteinExistence type="predicted"/>
<feature type="transmembrane region" description="Helical" evidence="1">
    <location>
        <begin position="88"/>
        <end position="115"/>
    </location>
</feature>
<evidence type="ECO:0000313" key="4">
    <source>
        <dbReference type="Proteomes" id="UP000727907"/>
    </source>
</evidence>
<keyword evidence="4" id="KW-1185">Reference proteome</keyword>
<evidence type="ECO:0000256" key="2">
    <source>
        <dbReference type="SAM" id="SignalP"/>
    </source>
</evidence>
<comment type="caution">
    <text evidence="3">The sequence shown here is derived from an EMBL/GenBank/DDBJ whole genome shotgun (WGS) entry which is preliminary data.</text>
</comment>
<accession>A0ABS6IGM9</accession>
<dbReference type="RefSeq" id="WP_216956405.1">
    <property type="nucleotide sequence ID" value="NZ_JAHOPB010000001.1"/>
</dbReference>
<name>A0ABS6IGM9_9HYPH</name>
<reference evidence="3 4" key="1">
    <citation type="submission" date="2021-06" db="EMBL/GenBank/DDBJ databases">
        <authorList>
            <person name="Lee D.H."/>
        </authorList>
    </citation>
    <scope>NUCLEOTIDE SEQUENCE [LARGE SCALE GENOMIC DNA]</scope>
    <source>
        <strain evidence="3 4">MMS21-HV4-11</strain>
    </source>
</reference>
<keyword evidence="1" id="KW-0472">Membrane</keyword>
<feature type="signal peptide" evidence="2">
    <location>
        <begin position="1"/>
        <end position="24"/>
    </location>
</feature>
<dbReference type="EMBL" id="JAHOPB010000001">
    <property type="protein sequence ID" value="MBU8872415.1"/>
    <property type="molecule type" value="Genomic_DNA"/>
</dbReference>
<organism evidence="3 4">
    <name type="scientific">Reyranella humidisoli</name>
    <dbReference type="NCBI Taxonomy" id="2849149"/>
    <lineage>
        <taxon>Bacteria</taxon>
        <taxon>Pseudomonadati</taxon>
        <taxon>Pseudomonadota</taxon>
        <taxon>Alphaproteobacteria</taxon>
        <taxon>Hyphomicrobiales</taxon>
        <taxon>Reyranellaceae</taxon>
        <taxon>Reyranella</taxon>
    </lineage>
</organism>
<evidence type="ECO:0000256" key="1">
    <source>
        <dbReference type="SAM" id="Phobius"/>
    </source>
</evidence>
<feature type="chain" id="PRO_5047487972" evidence="2">
    <location>
        <begin position="25"/>
        <end position="120"/>
    </location>
</feature>
<evidence type="ECO:0000313" key="3">
    <source>
        <dbReference type="EMBL" id="MBU8872415.1"/>
    </source>
</evidence>
<gene>
    <name evidence="3" type="ORF">KQ910_01510</name>
</gene>
<keyword evidence="1" id="KW-1133">Transmembrane helix</keyword>